<evidence type="ECO:0000313" key="2">
    <source>
        <dbReference type="EMBL" id="MVZ98063.1"/>
    </source>
</evidence>
<evidence type="ECO:0000313" key="3">
    <source>
        <dbReference type="Proteomes" id="UP000471147"/>
    </source>
</evidence>
<protein>
    <recommendedName>
        <fullName evidence="1">ChrR-like cupin domain-containing protein</fullName>
    </recommendedName>
</protein>
<reference evidence="2 3" key="1">
    <citation type="submission" date="2019-01" db="EMBL/GenBank/DDBJ databases">
        <title>Sphingorhabdus lacus sp.nov., isolated from an oligotrophic freshwater lake.</title>
        <authorList>
            <person name="Park M."/>
        </authorList>
    </citation>
    <scope>NUCLEOTIDE SEQUENCE [LARGE SCALE GENOMIC DNA]</scope>
    <source>
        <strain evidence="2 3">IMCC26285</strain>
    </source>
</reference>
<dbReference type="EMBL" id="SDWJ01000002">
    <property type="protein sequence ID" value="MVZ98063.1"/>
    <property type="molecule type" value="Genomic_DNA"/>
</dbReference>
<sequence>MNINEMATQYVMGILSPRERHAVSLERLYNLELDREIIRLEQLLGEGLVATKPACNAGTLWDRIDTALTRELTALGDKCVEDFSEGAWEAHGTGIDVKPLWSDKAILIRCVPGGYEEEHGQPHDEDEHIIVIAGDLNIGGRTFSTGDYICVPAASIHQRMHSDGGCILFTLYKNTSDEPVPVEYKVFDALL</sequence>
<dbReference type="Pfam" id="PF12973">
    <property type="entry name" value="Cupin_7"/>
    <property type="match status" value="1"/>
</dbReference>
<accession>A0A6I4M128</accession>
<evidence type="ECO:0000259" key="1">
    <source>
        <dbReference type="Pfam" id="PF12973"/>
    </source>
</evidence>
<dbReference type="SUPFAM" id="SSF51182">
    <property type="entry name" value="RmlC-like cupins"/>
    <property type="match status" value="1"/>
</dbReference>
<gene>
    <name evidence="2" type="ORF">EUU23_10130</name>
</gene>
<name>A0A6I4M128_9SPHN</name>
<dbReference type="Gene3D" id="2.60.120.10">
    <property type="entry name" value="Jelly Rolls"/>
    <property type="match status" value="1"/>
</dbReference>
<dbReference type="InterPro" id="IPR011051">
    <property type="entry name" value="RmlC_Cupin_sf"/>
</dbReference>
<comment type="caution">
    <text evidence="2">The sequence shown here is derived from an EMBL/GenBank/DDBJ whole genome shotgun (WGS) entry which is preliminary data.</text>
</comment>
<dbReference type="AlphaFoldDB" id="A0A6I4M128"/>
<dbReference type="Proteomes" id="UP000471147">
    <property type="component" value="Unassembled WGS sequence"/>
</dbReference>
<dbReference type="InterPro" id="IPR025979">
    <property type="entry name" value="ChrR-like_cupin_dom"/>
</dbReference>
<dbReference type="InterPro" id="IPR014710">
    <property type="entry name" value="RmlC-like_jellyroll"/>
</dbReference>
<organism evidence="2 3">
    <name type="scientific">Sphingorhabdus profundilacus</name>
    <dbReference type="NCBI Taxonomy" id="2509718"/>
    <lineage>
        <taxon>Bacteria</taxon>
        <taxon>Pseudomonadati</taxon>
        <taxon>Pseudomonadota</taxon>
        <taxon>Alphaproteobacteria</taxon>
        <taxon>Sphingomonadales</taxon>
        <taxon>Sphingomonadaceae</taxon>
        <taxon>Sphingorhabdus</taxon>
    </lineage>
</organism>
<proteinExistence type="predicted"/>
<feature type="domain" description="ChrR-like cupin" evidence="1">
    <location>
        <begin position="82"/>
        <end position="171"/>
    </location>
</feature>
<dbReference type="RefSeq" id="WP_160354022.1">
    <property type="nucleotide sequence ID" value="NZ_SDWJ01000002.1"/>
</dbReference>
<dbReference type="OrthoDB" id="7593835at2"/>
<keyword evidence="3" id="KW-1185">Reference proteome</keyword>